<protein>
    <submittedName>
        <fullName evidence="1">Uncharacterized protein</fullName>
    </submittedName>
</protein>
<dbReference type="EMBL" id="LGRX02028874">
    <property type="protein sequence ID" value="KAK3247540.1"/>
    <property type="molecule type" value="Genomic_DNA"/>
</dbReference>
<evidence type="ECO:0000313" key="2">
    <source>
        <dbReference type="Proteomes" id="UP001190700"/>
    </source>
</evidence>
<evidence type="ECO:0000313" key="1">
    <source>
        <dbReference type="EMBL" id="KAK3247540.1"/>
    </source>
</evidence>
<keyword evidence="2" id="KW-1185">Reference proteome</keyword>
<dbReference type="Proteomes" id="UP001190700">
    <property type="component" value="Unassembled WGS sequence"/>
</dbReference>
<sequence length="159" mass="17372">MRWVLRSLSGYSEDSWRLLGVAPRLLLAPQPGGARKKSIPAELVRQRVARMRGRVRLIACGEALRRLTGKVVCRQMRGRFAAYFGSPPKEGANGGGVIECDPVVVRPPARLQARLQQGPLAGDLSGGDDEVCADFPELSGMIESCFRNQAMQRVAGGRW</sequence>
<comment type="caution">
    <text evidence="1">The sequence shown here is derived from an EMBL/GenBank/DDBJ whole genome shotgun (WGS) entry which is preliminary data.</text>
</comment>
<reference evidence="1 2" key="1">
    <citation type="journal article" date="2015" name="Genome Biol. Evol.">
        <title>Comparative Genomics of a Bacterivorous Green Alga Reveals Evolutionary Causalities and Consequences of Phago-Mixotrophic Mode of Nutrition.</title>
        <authorList>
            <person name="Burns J.A."/>
            <person name="Paasch A."/>
            <person name="Narechania A."/>
            <person name="Kim E."/>
        </authorList>
    </citation>
    <scope>NUCLEOTIDE SEQUENCE [LARGE SCALE GENOMIC DNA]</scope>
    <source>
        <strain evidence="1 2">PLY_AMNH</strain>
    </source>
</reference>
<gene>
    <name evidence="1" type="ORF">CYMTET_42959</name>
</gene>
<name>A0AAE0F244_9CHLO</name>
<proteinExistence type="predicted"/>
<organism evidence="1 2">
    <name type="scientific">Cymbomonas tetramitiformis</name>
    <dbReference type="NCBI Taxonomy" id="36881"/>
    <lineage>
        <taxon>Eukaryota</taxon>
        <taxon>Viridiplantae</taxon>
        <taxon>Chlorophyta</taxon>
        <taxon>Pyramimonadophyceae</taxon>
        <taxon>Pyramimonadales</taxon>
        <taxon>Pyramimonadaceae</taxon>
        <taxon>Cymbomonas</taxon>
    </lineage>
</organism>
<accession>A0AAE0F244</accession>
<dbReference type="AlphaFoldDB" id="A0AAE0F244"/>